<dbReference type="PANTHER" id="PTHR12891">
    <property type="entry name" value="DNA REPAIR/TRANSCRIPTION PROTEIN MET18/MMS19"/>
    <property type="match status" value="1"/>
</dbReference>
<dbReference type="InterPro" id="IPR016024">
    <property type="entry name" value="ARM-type_fold"/>
</dbReference>
<dbReference type="SUPFAM" id="SSF48371">
    <property type="entry name" value="ARM repeat"/>
    <property type="match status" value="1"/>
</dbReference>
<comment type="subcellular location">
    <subcellularLocation>
        <location evidence="1">Nucleus</location>
    </subcellularLocation>
</comment>
<keyword evidence="1" id="KW-0234">DNA repair</keyword>
<dbReference type="PANTHER" id="PTHR12891:SF0">
    <property type="entry name" value="MMS19 NUCLEOTIDE EXCISION REPAIR PROTEIN HOMOLOG"/>
    <property type="match status" value="1"/>
</dbReference>
<organism evidence="3 4">
    <name type="scientific">Ilex paraguariensis</name>
    <name type="common">yerba mate</name>
    <dbReference type="NCBI Taxonomy" id="185542"/>
    <lineage>
        <taxon>Eukaryota</taxon>
        <taxon>Viridiplantae</taxon>
        <taxon>Streptophyta</taxon>
        <taxon>Embryophyta</taxon>
        <taxon>Tracheophyta</taxon>
        <taxon>Spermatophyta</taxon>
        <taxon>Magnoliopsida</taxon>
        <taxon>eudicotyledons</taxon>
        <taxon>Gunneridae</taxon>
        <taxon>Pentapetalae</taxon>
        <taxon>asterids</taxon>
        <taxon>campanulids</taxon>
        <taxon>Aquifoliales</taxon>
        <taxon>Aquifoliaceae</taxon>
        <taxon>Ilex</taxon>
    </lineage>
</organism>
<dbReference type="AlphaFoldDB" id="A0ABC8R8J8"/>
<dbReference type="GO" id="GO:0051604">
    <property type="term" value="P:protein maturation"/>
    <property type="evidence" value="ECO:0007669"/>
    <property type="project" value="UniProtKB-UniRule"/>
</dbReference>
<dbReference type="GO" id="GO:0016226">
    <property type="term" value="P:iron-sulfur cluster assembly"/>
    <property type="evidence" value="ECO:0007669"/>
    <property type="project" value="UniProtKB-UniRule"/>
</dbReference>
<keyword evidence="1" id="KW-0227">DNA damage</keyword>
<keyword evidence="4" id="KW-1185">Reference proteome</keyword>
<dbReference type="InterPro" id="IPR029240">
    <property type="entry name" value="MMS19_N"/>
</dbReference>
<dbReference type="GO" id="GO:0006281">
    <property type="term" value="P:DNA repair"/>
    <property type="evidence" value="ECO:0007669"/>
    <property type="project" value="UniProtKB-UniRule"/>
</dbReference>
<evidence type="ECO:0000256" key="1">
    <source>
        <dbReference type="RuleBase" id="RU367072"/>
    </source>
</evidence>
<proteinExistence type="inferred from homology"/>
<comment type="function">
    <text evidence="1">Key component of the cytosolic iron-sulfur protein assembly (CIA) complex, a multiprotein complex that mediates the incorporation of iron-sulfur cluster into apoproteins specifically involved in DNA metabolism and genomic integrity. In the CIA complex, MMS19 acts as an adapter between early-acting CIA components and a subset of cellular target iron-sulfur proteins.</text>
</comment>
<accession>A0ABC8R8J8</accession>
<gene>
    <name evidence="3" type="ORF">ILEXP_LOCUS7289</name>
</gene>
<comment type="similarity">
    <text evidence="1">Belongs to the MET18/MMS19 family.</text>
</comment>
<evidence type="ECO:0000313" key="4">
    <source>
        <dbReference type="Proteomes" id="UP001642360"/>
    </source>
</evidence>
<name>A0ABC8R8J8_9AQUA</name>
<dbReference type="EMBL" id="CAUOFW020000997">
    <property type="protein sequence ID" value="CAK9139875.1"/>
    <property type="molecule type" value="Genomic_DNA"/>
</dbReference>
<comment type="caution">
    <text evidence="3">The sequence shown here is derived from an EMBL/GenBank/DDBJ whole genome shotgun (WGS) entry which is preliminary data.</text>
</comment>
<feature type="non-terminal residue" evidence="3">
    <location>
        <position position="104"/>
    </location>
</feature>
<protein>
    <recommendedName>
        <fullName evidence="1">MMS19 nucleotide excision repair protein</fullName>
    </recommendedName>
</protein>
<dbReference type="InterPro" id="IPR039920">
    <property type="entry name" value="MMS19"/>
</dbReference>
<keyword evidence="1" id="KW-0539">Nucleus</keyword>
<reference evidence="3 4" key="1">
    <citation type="submission" date="2024-02" db="EMBL/GenBank/DDBJ databases">
        <authorList>
            <person name="Vignale AGUSTIN F."/>
            <person name="Sosa J E."/>
            <person name="Modenutti C."/>
        </authorList>
    </citation>
    <scope>NUCLEOTIDE SEQUENCE [LARGE SCALE GENOMIC DNA]</scope>
</reference>
<dbReference type="GO" id="GO:0097361">
    <property type="term" value="C:cytosolic [4Fe-4S] assembly targeting complex"/>
    <property type="evidence" value="ECO:0007669"/>
    <property type="project" value="UniProtKB-UniRule"/>
</dbReference>
<dbReference type="Proteomes" id="UP001642360">
    <property type="component" value="Unassembled WGS sequence"/>
</dbReference>
<sequence length="104" mass="11253">MSGSRAKTMAASAEYVKHIESYVDSSSSATQQAASVDAIAALLKNDMLTVEALVKEMEMYLTTTDSIIRARGILLLGELLTKLASKLLDNATIHSLIGFFTERL</sequence>
<evidence type="ECO:0000313" key="3">
    <source>
        <dbReference type="EMBL" id="CAK9139875.1"/>
    </source>
</evidence>
<feature type="domain" description="MMS19 N-terminal" evidence="2">
    <location>
        <begin position="54"/>
        <end position="104"/>
    </location>
</feature>
<dbReference type="Pfam" id="PF14500">
    <property type="entry name" value="MMS19_N"/>
    <property type="match status" value="1"/>
</dbReference>
<evidence type="ECO:0000259" key="2">
    <source>
        <dbReference type="Pfam" id="PF14500"/>
    </source>
</evidence>
<dbReference type="GO" id="GO:0005634">
    <property type="term" value="C:nucleus"/>
    <property type="evidence" value="ECO:0007669"/>
    <property type="project" value="UniProtKB-SubCell"/>
</dbReference>